<dbReference type="InterPro" id="IPR051702">
    <property type="entry name" value="SH3_domain_YSC84-like"/>
</dbReference>
<proteinExistence type="predicted"/>
<feature type="chain" id="PRO_5010223767" evidence="1">
    <location>
        <begin position="23"/>
        <end position="233"/>
    </location>
</feature>
<dbReference type="AlphaFoldDB" id="A0A1H4QHC1"/>
<dbReference type="CDD" id="cd11524">
    <property type="entry name" value="SYLF"/>
    <property type="match status" value="1"/>
</dbReference>
<evidence type="ECO:0000313" key="3">
    <source>
        <dbReference type="EMBL" id="SEC18991.1"/>
    </source>
</evidence>
<dbReference type="PANTHER" id="PTHR15629:SF2">
    <property type="entry name" value="SH3 DOMAIN-CONTAINING YSC84-LIKE PROTEIN 1"/>
    <property type="match status" value="1"/>
</dbReference>
<keyword evidence="1" id="KW-0732">Signal</keyword>
<evidence type="ECO:0000256" key="1">
    <source>
        <dbReference type="SAM" id="SignalP"/>
    </source>
</evidence>
<dbReference type="OrthoDB" id="9782434at2"/>
<dbReference type="RefSeq" id="WP_074654656.1">
    <property type="nucleotide sequence ID" value="NZ_FNSD01000001.1"/>
</dbReference>
<dbReference type="GO" id="GO:0035091">
    <property type="term" value="F:phosphatidylinositol binding"/>
    <property type="evidence" value="ECO:0007669"/>
    <property type="project" value="TreeGrafter"/>
</dbReference>
<dbReference type="Proteomes" id="UP000182409">
    <property type="component" value="Unassembled WGS sequence"/>
</dbReference>
<feature type="signal peptide" evidence="1">
    <location>
        <begin position="1"/>
        <end position="22"/>
    </location>
</feature>
<dbReference type="EMBL" id="FNSD01000001">
    <property type="protein sequence ID" value="SEC18991.1"/>
    <property type="molecule type" value="Genomic_DNA"/>
</dbReference>
<accession>A0A1H4QHC1</accession>
<gene>
    <name evidence="3" type="ORF">SAMN05443244_2873</name>
</gene>
<feature type="domain" description="Ysc84 actin-binding" evidence="2">
    <location>
        <begin position="101"/>
        <end position="222"/>
    </location>
</feature>
<sequence>MRHLIASALVALTVIAAPAAQAQGPEKLTNRINKAHEVLHSLMDTPDKGVPLDIAASAQCVVVVPAFKKAAFVFGGEYGQGVATCRTGHGWSAPVFVQMAGGSFGFQIGGQSTDIVLIGRTHKSLDHLLHDKVKLGGDASVAGGPVGRDAQASTTELANAEFLTYSRNKGLFAGIDLNGDEVNQNKKDTTEFYGKEIPYATVLSGAVPTPPAAQHFIKTVNELFRKGRVRESK</sequence>
<dbReference type="PANTHER" id="PTHR15629">
    <property type="entry name" value="SH3YL1 PROTEIN"/>
    <property type="match status" value="1"/>
</dbReference>
<reference evidence="3 4" key="1">
    <citation type="submission" date="2016-10" db="EMBL/GenBank/DDBJ databases">
        <authorList>
            <person name="de Groot N.N."/>
        </authorList>
    </citation>
    <scope>NUCLEOTIDE SEQUENCE [LARGE SCALE GENOMIC DNA]</scope>
    <source>
        <strain evidence="3 4">AB35.6</strain>
    </source>
</reference>
<evidence type="ECO:0000313" key="4">
    <source>
        <dbReference type="Proteomes" id="UP000182409"/>
    </source>
</evidence>
<organism evidence="3 4">
    <name type="scientific">Terriglobus roseus</name>
    <dbReference type="NCBI Taxonomy" id="392734"/>
    <lineage>
        <taxon>Bacteria</taxon>
        <taxon>Pseudomonadati</taxon>
        <taxon>Acidobacteriota</taxon>
        <taxon>Terriglobia</taxon>
        <taxon>Terriglobales</taxon>
        <taxon>Acidobacteriaceae</taxon>
        <taxon>Terriglobus</taxon>
    </lineage>
</organism>
<dbReference type="InterPro" id="IPR007461">
    <property type="entry name" value="Ysc84_actin-binding"/>
</dbReference>
<protein>
    <submittedName>
        <fullName evidence="3">Lipid-binding SYLF domain-containing protein</fullName>
    </submittedName>
</protein>
<name>A0A1H4QHC1_9BACT</name>
<evidence type="ECO:0000259" key="2">
    <source>
        <dbReference type="Pfam" id="PF04366"/>
    </source>
</evidence>
<dbReference type="Pfam" id="PF04366">
    <property type="entry name" value="Ysc84"/>
    <property type="match status" value="1"/>
</dbReference>